<sequence length="209" mass="24496">MKTIEMIQNLGFFTVGTVSFFGTAAWVFKSVFTYWINSRSEGLKNDLMKLVESHKAELQKFNNEHQVRFSKLHQDQAITIKEIYKLLVKVELSMNNLFSPLIIEGEPPRIEKAKQAVGDINAFINYYFENRIYFNSIICEIIDGLIEQVKLLWYDYSTYEINFDDLRNNLEAAKESRAVLKECHRKMKEDIPLIKVELENHFRTLLGVS</sequence>
<evidence type="ECO:0000313" key="4">
    <source>
        <dbReference type="Proteomes" id="UP001199916"/>
    </source>
</evidence>
<dbReference type="RefSeq" id="WP_233699622.1">
    <property type="nucleotide sequence ID" value="NZ_JAJNBZ010000076.1"/>
</dbReference>
<reference evidence="3 4" key="1">
    <citation type="submission" date="2021-11" db="EMBL/GenBank/DDBJ databases">
        <title>Draft genome sequence of Paenibacillus profundus YoMME, a new Gram-positive bacteria with exoelectrogenic properties.</title>
        <authorList>
            <person name="Hubenova Y."/>
            <person name="Hubenova E."/>
            <person name="Manasiev Y."/>
            <person name="Peykov S."/>
            <person name="Mitov M."/>
        </authorList>
    </citation>
    <scope>NUCLEOTIDE SEQUENCE [LARGE SCALE GENOMIC DNA]</scope>
    <source>
        <strain evidence="3 4">YoMME</strain>
    </source>
</reference>
<dbReference type="EMBL" id="JAJNBZ010000076">
    <property type="protein sequence ID" value="MCE5173730.1"/>
    <property type="molecule type" value="Genomic_DNA"/>
</dbReference>
<feature type="coiled-coil region" evidence="1">
    <location>
        <begin position="156"/>
        <end position="183"/>
    </location>
</feature>
<dbReference type="Proteomes" id="UP001199916">
    <property type="component" value="Unassembled WGS sequence"/>
</dbReference>
<comment type="caution">
    <text evidence="3">The sequence shown here is derived from an EMBL/GenBank/DDBJ whole genome shotgun (WGS) entry which is preliminary data.</text>
</comment>
<accession>A0ABS8YTQ5</accession>
<organism evidence="3 4">
    <name type="scientific">Paenibacillus profundus</name>
    <dbReference type="NCBI Taxonomy" id="1173085"/>
    <lineage>
        <taxon>Bacteria</taxon>
        <taxon>Bacillati</taxon>
        <taxon>Bacillota</taxon>
        <taxon>Bacilli</taxon>
        <taxon>Bacillales</taxon>
        <taxon>Paenibacillaceae</taxon>
        <taxon>Paenibacillus</taxon>
    </lineage>
</organism>
<keyword evidence="2" id="KW-0812">Transmembrane</keyword>
<keyword evidence="1" id="KW-0175">Coiled coil</keyword>
<evidence type="ECO:0000256" key="1">
    <source>
        <dbReference type="SAM" id="Coils"/>
    </source>
</evidence>
<keyword evidence="4" id="KW-1185">Reference proteome</keyword>
<evidence type="ECO:0000313" key="3">
    <source>
        <dbReference type="EMBL" id="MCE5173730.1"/>
    </source>
</evidence>
<evidence type="ECO:0000256" key="2">
    <source>
        <dbReference type="SAM" id="Phobius"/>
    </source>
</evidence>
<keyword evidence="2" id="KW-1133">Transmembrane helix</keyword>
<gene>
    <name evidence="3" type="ORF">LQV63_31395</name>
</gene>
<proteinExistence type="predicted"/>
<feature type="transmembrane region" description="Helical" evidence="2">
    <location>
        <begin position="12"/>
        <end position="36"/>
    </location>
</feature>
<protein>
    <submittedName>
        <fullName evidence="3">Uncharacterized protein</fullName>
    </submittedName>
</protein>
<keyword evidence="2" id="KW-0472">Membrane</keyword>
<name>A0ABS8YTQ5_9BACL</name>